<evidence type="ECO:0000259" key="2">
    <source>
        <dbReference type="Pfam" id="PF04937"/>
    </source>
</evidence>
<keyword evidence="5" id="KW-1185">Reference proteome</keyword>
<gene>
    <name evidence="4" type="ORF">PRUPE_1G199600</name>
</gene>
<dbReference type="SUPFAM" id="SSF53098">
    <property type="entry name" value="Ribonuclease H-like"/>
    <property type="match status" value="1"/>
</dbReference>
<dbReference type="PANTHER" id="PTHR32166:SF122">
    <property type="entry name" value="OS09G0499600 PROTEIN"/>
    <property type="match status" value="1"/>
</dbReference>
<organism evidence="4 5">
    <name type="scientific">Prunus persica</name>
    <name type="common">Peach</name>
    <name type="synonym">Amygdalus persica</name>
    <dbReference type="NCBI Taxonomy" id="3760"/>
    <lineage>
        <taxon>Eukaryota</taxon>
        <taxon>Viridiplantae</taxon>
        <taxon>Streptophyta</taxon>
        <taxon>Embryophyta</taxon>
        <taxon>Tracheophyta</taxon>
        <taxon>Spermatophyta</taxon>
        <taxon>Magnoliopsida</taxon>
        <taxon>eudicotyledons</taxon>
        <taxon>Gunneridae</taxon>
        <taxon>Pentapetalae</taxon>
        <taxon>rosids</taxon>
        <taxon>fabids</taxon>
        <taxon>Rosales</taxon>
        <taxon>Rosaceae</taxon>
        <taxon>Amygdaloideae</taxon>
        <taxon>Amygdaleae</taxon>
        <taxon>Prunus</taxon>
    </lineage>
</organism>
<feature type="region of interest" description="Disordered" evidence="1">
    <location>
        <begin position="617"/>
        <end position="670"/>
    </location>
</feature>
<sequence>MASSSVPSGASVPGGLDVAWKYACPIEGNKHGTMCTFCESKFKSGGITRVKYHLAGFDPHKSVKKCKEVPQYIKKEKFVEENIRSTARGDIWAIQVAILMMMMMMRMRMDMHILQTCTLRRKKITLLPFERRSKKNGGASGSSQPQYRRTQSLQDPLRSPLVPMPHKNTTAKQRTIKGMIKNSVEVLGRYCSKFFILENVAPQNASSPHFKNMIATAQQASQGLATPSSYEIKHKYLDMEYTYMQAYVEKVKEDWGVYGCTIMSDGWTGSMRLSIINFMDVIKEVGSSNVVHIVIDNGSAFVKAGEMMMEWYPIYWTPCAAHCINLIFEDIRKQESVANVINKARKLTNYICNHGWLLAQMRIFLQSIYEPLYSTLLIVDTEVVPTMPILYDMFHIMKEKISKLKGKKWLLKIINHKWDVILSRPLHQVAHYLNPRYQYETGVDHNKELLLGLQHVFERLNPTGDEEINFRDYRKTFRTEMAVKSRKSIPPVEWWNLHGDSAPNLQKITMHILSQTTSSLARENRLAYTRLENIVFCYFNMKLKLRDEEAEMNKVAENDYIDLLDIAGQPSDDDNNPIQQWIMTAHLDDEQGNPDTVIAQHAAQEGVDVDRVISEDVRSGDTSSFERDMLGPRQGQRRPLRDNASANRKESLSNSLDNDGGSNAGSGGNE</sequence>
<feature type="domain" description="DUF659" evidence="2">
    <location>
        <begin position="279"/>
        <end position="346"/>
    </location>
</feature>
<accession>A0A251R1B1</accession>
<name>A0A251R1B1_PRUPE</name>
<dbReference type="Proteomes" id="UP000006882">
    <property type="component" value="Chromosome G1"/>
</dbReference>
<dbReference type="InterPro" id="IPR007021">
    <property type="entry name" value="DUF659"/>
</dbReference>
<dbReference type="AlphaFoldDB" id="A0A251R1B1"/>
<feature type="compositionally biased region" description="Polar residues" evidence="1">
    <location>
        <begin position="141"/>
        <end position="154"/>
    </location>
</feature>
<dbReference type="Pfam" id="PF05699">
    <property type="entry name" value="Dimer_Tnp_hAT"/>
    <property type="match status" value="1"/>
</dbReference>
<dbReference type="Gramene" id="ONI29470">
    <property type="protein sequence ID" value="ONI29470"/>
    <property type="gene ID" value="PRUPE_1G199600"/>
</dbReference>
<evidence type="ECO:0000313" key="4">
    <source>
        <dbReference type="EMBL" id="ONI29470.1"/>
    </source>
</evidence>
<dbReference type="PANTHER" id="PTHR32166">
    <property type="entry name" value="OSJNBA0013A04.12 PROTEIN"/>
    <property type="match status" value="1"/>
</dbReference>
<feature type="compositionally biased region" description="Basic and acidic residues" evidence="1">
    <location>
        <begin position="617"/>
        <end position="630"/>
    </location>
</feature>
<dbReference type="Pfam" id="PF04937">
    <property type="entry name" value="DUF659"/>
    <property type="match status" value="1"/>
</dbReference>
<dbReference type="GO" id="GO:0046983">
    <property type="term" value="F:protein dimerization activity"/>
    <property type="evidence" value="ECO:0007669"/>
    <property type="project" value="InterPro"/>
</dbReference>
<dbReference type="InterPro" id="IPR008906">
    <property type="entry name" value="HATC_C_dom"/>
</dbReference>
<evidence type="ECO:0000256" key="1">
    <source>
        <dbReference type="SAM" id="MobiDB-lite"/>
    </source>
</evidence>
<evidence type="ECO:0000259" key="3">
    <source>
        <dbReference type="Pfam" id="PF05699"/>
    </source>
</evidence>
<feature type="domain" description="HAT C-terminal dimerisation" evidence="3">
    <location>
        <begin position="485"/>
        <end position="524"/>
    </location>
</feature>
<protein>
    <recommendedName>
        <fullName evidence="6">BED-type domain-containing protein</fullName>
    </recommendedName>
</protein>
<feature type="region of interest" description="Disordered" evidence="1">
    <location>
        <begin position="130"/>
        <end position="170"/>
    </location>
</feature>
<feature type="compositionally biased region" description="Low complexity" evidence="1">
    <location>
        <begin position="652"/>
        <end position="661"/>
    </location>
</feature>
<dbReference type="InterPro" id="IPR012337">
    <property type="entry name" value="RNaseH-like_sf"/>
</dbReference>
<proteinExistence type="predicted"/>
<evidence type="ECO:0000313" key="5">
    <source>
        <dbReference type="Proteomes" id="UP000006882"/>
    </source>
</evidence>
<dbReference type="STRING" id="3760.A0A251R1B1"/>
<reference evidence="4 5" key="1">
    <citation type="journal article" date="2013" name="Nat. Genet.">
        <title>The high-quality draft genome of peach (Prunus persica) identifies unique patterns of genetic diversity, domestication and genome evolution.</title>
        <authorList>
            <consortium name="International Peach Genome Initiative"/>
            <person name="Verde I."/>
            <person name="Abbott A.G."/>
            <person name="Scalabrin S."/>
            <person name="Jung S."/>
            <person name="Shu S."/>
            <person name="Marroni F."/>
            <person name="Zhebentyayeva T."/>
            <person name="Dettori M.T."/>
            <person name="Grimwood J."/>
            <person name="Cattonaro F."/>
            <person name="Zuccolo A."/>
            <person name="Rossini L."/>
            <person name="Jenkins J."/>
            <person name="Vendramin E."/>
            <person name="Meisel L.A."/>
            <person name="Decroocq V."/>
            <person name="Sosinski B."/>
            <person name="Prochnik S."/>
            <person name="Mitros T."/>
            <person name="Policriti A."/>
            <person name="Cipriani G."/>
            <person name="Dondini L."/>
            <person name="Ficklin S."/>
            <person name="Goodstein D.M."/>
            <person name="Xuan P."/>
            <person name="Del Fabbro C."/>
            <person name="Aramini V."/>
            <person name="Copetti D."/>
            <person name="Gonzalez S."/>
            <person name="Horner D.S."/>
            <person name="Falchi R."/>
            <person name="Lucas S."/>
            <person name="Mica E."/>
            <person name="Maldonado J."/>
            <person name="Lazzari B."/>
            <person name="Bielenberg D."/>
            <person name="Pirona R."/>
            <person name="Miculan M."/>
            <person name="Barakat A."/>
            <person name="Testolin R."/>
            <person name="Stella A."/>
            <person name="Tartarini S."/>
            <person name="Tonutti P."/>
            <person name="Arus P."/>
            <person name="Orellana A."/>
            <person name="Wells C."/>
            <person name="Main D."/>
            <person name="Vizzotto G."/>
            <person name="Silva H."/>
            <person name="Salamini F."/>
            <person name="Schmutz J."/>
            <person name="Morgante M."/>
            <person name="Rokhsar D.S."/>
        </authorList>
    </citation>
    <scope>NUCLEOTIDE SEQUENCE [LARGE SCALE GENOMIC DNA]</scope>
    <source>
        <strain evidence="5">cv. Nemared</strain>
    </source>
</reference>
<dbReference type="EMBL" id="CM007651">
    <property type="protein sequence ID" value="ONI29470.1"/>
    <property type="molecule type" value="Genomic_DNA"/>
</dbReference>
<evidence type="ECO:0008006" key="6">
    <source>
        <dbReference type="Google" id="ProtNLM"/>
    </source>
</evidence>